<evidence type="ECO:0000256" key="1">
    <source>
        <dbReference type="ARBA" id="ARBA00004610"/>
    </source>
</evidence>
<evidence type="ECO:0000256" key="8">
    <source>
        <dbReference type="ARBA" id="ARBA00022989"/>
    </source>
</evidence>
<accession>A0A914X4N4</accession>
<dbReference type="GO" id="GO:0005921">
    <property type="term" value="C:gap junction"/>
    <property type="evidence" value="ECO:0007669"/>
    <property type="project" value="UniProtKB-SubCell"/>
</dbReference>
<dbReference type="PRINTS" id="PR01262">
    <property type="entry name" value="INNEXIN"/>
</dbReference>
<reference evidence="14" key="1">
    <citation type="submission" date="2022-11" db="UniProtKB">
        <authorList>
            <consortium name="WormBaseParasite"/>
        </authorList>
    </citation>
    <scope>IDENTIFICATION</scope>
</reference>
<comment type="caution">
    <text evidence="12">Lacks conserved residue(s) required for the propagation of feature annotation.</text>
</comment>
<evidence type="ECO:0000256" key="6">
    <source>
        <dbReference type="ARBA" id="ARBA00022868"/>
    </source>
</evidence>
<keyword evidence="7" id="KW-0965">Cell junction</keyword>
<protein>
    <recommendedName>
        <fullName evidence="12">Innexin</fullName>
    </recommendedName>
</protein>
<dbReference type="WBParaSite" id="PSAMB.scaffold63size88973.g1498.t1">
    <property type="protein sequence ID" value="PSAMB.scaffold63size88973.g1498.t1"/>
    <property type="gene ID" value="PSAMB.scaffold63size88973.g1498"/>
</dbReference>
<feature type="transmembrane region" description="Helical" evidence="12">
    <location>
        <begin position="99"/>
        <end position="124"/>
    </location>
</feature>
<dbReference type="PANTHER" id="PTHR11893">
    <property type="entry name" value="INNEXIN"/>
    <property type="match status" value="1"/>
</dbReference>
<keyword evidence="9 12" id="KW-0406">Ion transport</keyword>
<dbReference type="AlphaFoldDB" id="A0A914X4N4"/>
<dbReference type="PANTHER" id="PTHR11893:SF36">
    <property type="entry name" value="INNEXIN-5"/>
    <property type="match status" value="1"/>
</dbReference>
<keyword evidence="10 12" id="KW-0472">Membrane</keyword>
<keyword evidence="8 12" id="KW-1133">Transmembrane helix</keyword>
<organism evidence="13 14">
    <name type="scientific">Plectus sambesii</name>
    <dbReference type="NCBI Taxonomy" id="2011161"/>
    <lineage>
        <taxon>Eukaryota</taxon>
        <taxon>Metazoa</taxon>
        <taxon>Ecdysozoa</taxon>
        <taxon>Nematoda</taxon>
        <taxon>Chromadorea</taxon>
        <taxon>Plectida</taxon>
        <taxon>Plectina</taxon>
        <taxon>Plectoidea</taxon>
        <taxon>Plectidae</taxon>
        <taxon>Plectus</taxon>
    </lineage>
</organism>
<comment type="subcellular location">
    <subcellularLocation>
        <location evidence="1">Cell junction</location>
        <location evidence="1">Gap junction</location>
    </subcellularLocation>
    <subcellularLocation>
        <location evidence="2 12">Cell membrane</location>
        <topology evidence="2 12">Multi-pass membrane protein</topology>
    </subcellularLocation>
</comment>
<comment type="function">
    <text evidence="12">Structural component of the gap junctions.</text>
</comment>
<evidence type="ECO:0000256" key="2">
    <source>
        <dbReference type="ARBA" id="ARBA00004651"/>
    </source>
</evidence>
<keyword evidence="3 12" id="KW-0813">Transport</keyword>
<keyword evidence="6" id="KW-0303">Gap junction</keyword>
<dbReference type="GO" id="GO:0034220">
    <property type="term" value="P:monoatomic ion transmembrane transport"/>
    <property type="evidence" value="ECO:0007669"/>
    <property type="project" value="UniProtKB-KW"/>
</dbReference>
<evidence type="ECO:0000256" key="4">
    <source>
        <dbReference type="ARBA" id="ARBA00022475"/>
    </source>
</evidence>
<dbReference type="InterPro" id="IPR000990">
    <property type="entry name" value="Innexin"/>
</dbReference>
<evidence type="ECO:0000313" key="13">
    <source>
        <dbReference type="Proteomes" id="UP000887566"/>
    </source>
</evidence>
<dbReference type="PROSITE" id="PS51013">
    <property type="entry name" value="PANNEXIN"/>
    <property type="match status" value="1"/>
</dbReference>
<keyword evidence="11 12" id="KW-0407">Ion channel</keyword>
<dbReference type="GO" id="GO:0005243">
    <property type="term" value="F:gap junction channel activity"/>
    <property type="evidence" value="ECO:0007669"/>
    <property type="project" value="TreeGrafter"/>
</dbReference>
<name>A0A914X4N4_9BILA</name>
<sequence>MIGIIVPYVQKIRKSYQSNDLVDRLHYQYTTLIMCVAALTLAGTQYVGQPIQCWVPAQFTGAWEKYAEMYCFIKNTYYLPLHVPIPDDYRERTDKEIGYYQWVPIVLAMQAFLFYFPSIVWRALNYQTGKESLRQNMRTSTVGRTWFTRIN</sequence>
<evidence type="ECO:0000256" key="11">
    <source>
        <dbReference type="ARBA" id="ARBA00023303"/>
    </source>
</evidence>
<evidence type="ECO:0000256" key="9">
    <source>
        <dbReference type="ARBA" id="ARBA00023065"/>
    </source>
</evidence>
<dbReference type="Pfam" id="PF00876">
    <property type="entry name" value="Innexin"/>
    <property type="match status" value="1"/>
</dbReference>
<evidence type="ECO:0000256" key="7">
    <source>
        <dbReference type="ARBA" id="ARBA00022949"/>
    </source>
</evidence>
<evidence type="ECO:0000313" key="14">
    <source>
        <dbReference type="WBParaSite" id="PSAMB.scaffold63size88973.g1498.t1"/>
    </source>
</evidence>
<keyword evidence="13" id="KW-1185">Reference proteome</keyword>
<gene>
    <name evidence="12" type="primary">inx</name>
</gene>
<dbReference type="GO" id="GO:0005886">
    <property type="term" value="C:plasma membrane"/>
    <property type="evidence" value="ECO:0007669"/>
    <property type="project" value="UniProtKB-SubCell"/>
</dbReference>
<evidence type="ECO:0000256" key="10">
    <source>
        <dbReference type="ARBA" id="ARBA00023136"/>
    </source>
</evidence>
<evidence type="ECO:0000256" key="5">
    <source>
        <dbReference type="ARBA" id="ARBA00022692"/>
    </source>
</evidence>
<evidence type="ECO:0000256" key="12">
    <source>
        <dbReference type="RuleBase" id="RU010713"/>
    </source>
</evidence>
<proteinExistence type="inferred from homology"/>
<keyword evidence="5 12" id="KW-0812">Transmembrane</keyword>
<comment type="similarity">
    <text evidence="12">Belongs to the pannexin family.</text>
</comment>
<dbReference type="Proteomes" id="UP000887566">
    <property type="component" value="Unplaced"/>
</dbReference>
<keyword evidence="4" id="KW-1003">Cell membrane</keyword>
<evidence type="ECO:0000256" key="3">
    <source>
        <dbReference type="ARBA" id="ARBA00022448"/>
    </source>
</evidence>